<sequence length="166" mass="18193">MTTKDVIAVFHGNVRHADFVGKAVVEEPVSNVASIVNGVCANAAVNRACLISDANHETRCTSAEFARCVRMSDAETFNQFCIEYGWLELRVDSGSDRVPSPCAIKLFHRRFGGTNRRDPIEELSYFLKWISKGGFDGVPASAEWLSKVSEYIAQLKASRATADASS</sequence>
<reference evidence="1 2" key="1">
    <citation type="submission" date="2020-12" db="EMBL/GenBank/DDBJ databases">
        <title>FDA dAtabase for Regulatory Grade micrObial Sequences (FDA-ARGOS): Supporting development and validation of Infectious Disease Dx tests.</title>
        <authorList>
            <person name="Nelson B."/>
            <person name="Plummer A."/>
            <person name="Tallon L."/>
            <person name="Sadzewicz L."/>
            <person name="Zhao X."/>
            <person name="Boylan J."/>
            <person name="Ott S."/>
            <person name="Bowen H."/>
            <person name="Vavikolanu K."/>
            <person name="Mehta A."/>
            <person name="Aluvathingal J."/>
            <person name="Nadendla S."/>
            <person name="Myers T."/>
            <person name="Yan Y."/>
            <person name="Sichtig H."/>
        </authorList>
    </citation>
    <scope>NUCLEOTIDE SEQUENCE [LARGE SCALE GENOMIC DNA]</scope>
    <source>
        <strain evidence="1 2">FDAARGOS_899</strain>
    </source>
</reference>
<dbReference type="RefSeq" id="WP_144411887.1">
    <property type="nucleotide sequence ID" value="NZ_CP013382.1"/>
</dbReference>
<dbReference type="EMBL" id="CP065687">
    <property type="protein sequence ID" value="QPS47267.1"/>
    <property type="molecule type" value="Genomic_DNA"/>
</dbReference>
<dbReference type="AlphaFoldDB" id="A0A7T2U7T1"/>
<dbReference type="Proteomes" id="UP000594943">
    <property type="component" value="Chromosome 2"/>
</dbReference>
<evidence type="ECO:0000313" key="2">
    <source>
        <dbReference type="Proteomes" id="UP000594943"/>
    </source>
</evidence>
<proteinExistence type="predicted"/>
<dbReference type="KEGG" id="bhg:I6G56_22735"/>
<name>A0A7T2U7T1_9BURK</name>
<protein>
    <submittedName>
        <fullName evidence="1">Uncharacterized protein</fullName>
    </submittedName>
</protein>
<accession>A0A7T2U7T1</accession>
<organism evidence="1 2">
    <name type="scientific">Burkholderia humptydooensis</name>
    <dbReference type="NCBI Taxonomy" id="430531"/>
    <lineage>
        <taxon>Bacteria</taxon>
        <taxon>Pseudomonadati</taxon>
        <taxon>Pseudomonadota</taxon>
        <taxon>Betaproteobacteria</taxon>
        <taxon>Burkholderiales</taxon>
        <taxon>Burkholderiaceae</taxon>
        <taxon>Burkholderia</taxon>
        <taxon>pseudomallei group</taxon>
    </lineage>
</organism>
<evidence type="ECO:0000313" key="1">
    <source>
        <dbReference type="EMBL" id="QPS47267.1"/>
    </source>
</evidence>
<gene>
    <name evidence="1" type="ORF">I6G56_22735</name>
</gene>